<evidence type="ECO:0000256" key="1">
    <source>
        <dbReference type="SAM" id="Coils"/>
    </source>
</evidence>
<reference evidence="4" key="1">
    <citation type="submission" date="2022-11" db="UniProtKB">
        <authorList>
            <consortium name="WormBaseParasite"/>
        </authorList>
    </citation>
    <scope>IDENTIFICATION</scope>
</reference>
<feature type="region of interest" description="Disordered" evidence="2">
    <location>
        <begin position="527"/>
        <end position="552"/>
    </location>
</feature>
<proteinExistence type="predicted"/>
<organism evidence="3 4">
    <name type="scientific">Globodera rostochiensis</name>
    <name type="common">Golden nematode worm</name>
    <name type="synonym">Heterodera rostochiensis</name>
    <dbReference type="NCBI Taxonomy" id="31243"/>
    <lineage>
        <taxon>Eukaryota</taxon>
        <taxon>Metazoa</taxon>
        <taxon>Ecdysozoa</taxon>
        <taxon>Nematoda</taxon>
        <taxon>Chromadorea</taxon>
        <taxon>Rhabditida</taxon>
        <taxon>Tylenchina</taxon>
        <taxon>Tylenchomorpha</taxon>
        <taxon>Tylenchoidea</taxon>
        <taxon>Heteroderidae</taxon>
        <taxon>Heteroderinae</taxon>
        <taxon>Globodera</taxon>
    </lineage>
</organism>
<feature type="compositionally biased region" description="Basic and acidic residues" evidence="2">
    <location>
        <begin position="347"/>
        <end position="357"/>
    </location>
</feature>
<feature type="compositionally biased region" description="Polar residues" evidence="2">
    <location>
        <begin position="149"/>
        <end position="163"/>
    </location>
</feature>
<dbReference type="Proteomes" id="UP000887572">
    <property type="component" value="Unplaced"/>
</dbReference>
<feature type="compositionally biased region" description="Basic and acidic residues" evidence="2">
    <location>
        <begin position="527"/>
        <end position="540"/>
    </location>
</feature>
<feature type="compositionally biased region" description="Basic residues" evidence="2">
    <location>
        <begin position="336"/>
        <end position="346"/>
    </location>
</feature>
<feature type="compositionally biased region" description="Polar residues" evidence="2">
    <location>
        <begin position="179"/>
        <end position="188"/>
    </location>
</feature>
<dbReference type="WBParaSite" id="Gr19_v10_g4591.t1">
    <property type="protein sequence ID" value="Gr19_v10_g4591.t1"/>
    <property type="gene ID" value="Gr19_v10_g4591"/>
</dbReference>
<accession>A0A914HW79</accession>
<dbReference type="AlphaFoldDB" id="A0A914HW79"/>
<feature type="compositionally biased region" description="Acidic residues" evidence="2">
    <location>
        <begin position="541"/>
        <end position="552"/>
    </location>
</feature>
<evidence type="ECO:0000313" key="3">
    <source>
        <dbReference type="Proteomes" id="UP000887572"/>
    </source>
</evidence>
<feature type="compositionally biased region" description="Basic and acidic residues" evidence="2">
    <location>
        <begin position="164"/>
        <end position="176"/>
    </location>
</feature>
<feature type="compositionally biased region" description="Low complexity" evidence="2">
    <location>
        <begin position="615"/>
        <end position="639"/>
    </location>
</feature>
<evidence type="ECO:0000256" key="2">
    <source>
        <dbReference type="SAM" id="MobiDB-lite"/>
    </source>
</evidence>
<keyword evidence="1" id="KW-0175">Coiled coil</keyword>
<protein>
    <submittedName>
        <fullName evidence="4">DDT domain-containing protein</fullName>
    </submittedName>
</protein>
<feature type="compositionally biased region" description="Polar residues" evidence="2">
    <location>
        <begin position="216"/>
        <end position="228"/>
    </location>
</feature>
<keyword evidence="3" id="KW-1185">Reference proteome</keyword>
<feature type="region of interest" description="Disordered" evidence="2">
    <location>
        <begin position="612"/>
        <end position="639"/>
    </location>
</feature>
<feature type="compositionally biased region" description="Basic and acidic residues" evidence="2">
    <location>
        <begin position="307"/>
        <end position="318"/>
    </location>
</feature>
<feature type="region of interest" description="Disordered" evidence="2">
    <location>
        <begin position="133"/>
        <end position="228"/>
    </location>
</feature>
<feature type="compositionally biased region" description="Basic and acidic residues" evidence="2">
    <location>
        <begin position="206"/>
        <end position="215"/>
    </location>
</feature>
<evidence type="ECO:0000313" key="4">
    <source>
        <dbReference type="WBParaSite" id="Gr19_v10_g4591.t1"/>
    </source>
</evidence>
<sequence length="758" mass="86882">MASQTQDLDECLQDKCSGNEFLKSPDFAETVAFLHQFGALFELTPFGYADLAQALHELRSAAQGVRAVQQNFAQNQLLDNLFAEILHYCGFKFDRSTLGKCVHKLIRRVNRWTVTPFDPDLLCRNSLKEMEEEKQTAPVVDHISDDHQTGIQSQTAATDQISDQQKDLKKEDENEKGPQLQQQHSMNDLPTMDDDDDLPGVNAVGADDKAFRRSANDNSPETGQSEPALSNLSASHVLRLITLLLDYLLQCVHEDGGLDPKFSDEQMHLRPLCVDPSGHKFWHFNNDTWLFMEEGSPGWMDEEKTQKKAHIDAKKESKSTTAKRKRERHIRTIYDKRKRKKGKKEQKKAMEEQEQYTKRNRRNGQKRMEEEEKNITRQEVDEACKNLFTGTHLRAYRAQPTDVKAHEAVADRLEQCLEQVRNIEQERRRKAAERERERWTMARVSTRVVALMEKRQLEAEQMRARRQEMLAEKRRAAAEEEIALLREHRCLTDSDLRLNISREERHRLRQQRVDEQRERAQLVEAGLLEHDGDEHEQQHVEEDDDDVDEEDEEWWKNVVDDQNGRHKKKQQQQRRRLLPISRPIRVRTSQCRVWRWAREAPVASKIENFAKRHPSSVASSSTTAPEWGDGTTTTGSCSSNNGAASSSFCLLMDEQQIPAAVKRKMSTFFSDCTASSSSPFTTATTSATSAAFSMFNNGANLPDKQRFPTRATAQFSNVWGEKEGKTFFAPSSLTGSTTNTHSAISSIRSVLQLPGGKW</sequence>
<feature type="region of interest" description="Disordered" evidence="2">
    <location>
        <begin position="307"/>
        <end position="374"/>
    </location>
</feature>
<name>A0A914HW79_GLORO</name>
<feature type="coiled-coil region" evidence="1">
    <location>
        <begin position="406"/>
        <end position="525"/>
    </location>
</feature>